<dbReference type="AlphaFoldDB" id="A0A0F9GHU1"/>
<name>A0A0F9GHU1_9ZZZZ</name>
<gene>
    <name evidence="1" type="ORF">LCGC14_1824900</name>
</gene>
<sequence>MKKNLFKDVVDPGMRHDHLESECVDIEDNYEYIKGFTKGEEIEESEKLSKSMVNQSRLETRINKIIAPLKADLKAQKGKTKVAVRNLEQGGITVFGKVYIFPDYGDNLMGLYDPEGNLVGTRPLTRGENQLHINSNLNKASNE</sequence>
<organism evidence="1">
    <name type="scientific">marine sediment metagenome</name>
    <dbReference type="NCBI Taxonomy" id="412755"/>
    <lineage>
        <taxon>unclassified sequences</taxon>
        <taxon>metagenomes</taxon>
        <taxon>ecological metagenomes</taxon>
    </lineage>
</organism>
<reference evidence="1" key="1">
    <citation type="journal article" date="2015" name="Nature">
        <title>Complex archaea that bridge the gap between prokaryotes and eukaryotes.</title>
        <authorList>
            <person name="Spang A."/>
            <person name="Saw J.H."/>
            <person name="Jorgensen S.L."/>
            <person name="Zaremba-Niedzwiedzka K."/>
            <person name="Martijn J."/>
            <person name="Lind A.E."/>
            <person name="van Eijk R."/>
            <person name="Schleper C."/>
            <person name="Guy L."/>
            <person name="Ettema T.J."/>
        </authorList>
    </citation>
    <scope>NUCLEOTIDE SEQUENCE</scope>
</reference>
<comment type="caution">
    <text evidence="1">The sequence shown here is derived from an EMBL/GenBank/DDBJ whole genome shotgun (WGS) entry which is preliminary data.</text>
</comment>
<proteinExistence type="predicted"/>
<dbReference type="EMBL" id="LAZR01017935">
    <property type="protein sequence ID" value="KKL98394.1"/>
    <property type="molecule type" value="Genomic_DNA"/>
</dbReference>
<protein>
    <submittedName>
        <fullName evidence="1">Uncharacterized protein</fullName>
    </submittedName>
</protein>
<accession>A0A0F9GHU1</accession>
<evidence type="ECO:0000313" key="1">
    <source>
        <dbReference type="EMBL" id="KKL98394.1"/>
    </source>
</evidence>